<evidence type="ECO:0000313" key="5">
    <source>
        <dbReference type="Proteomes" id="UP000541444"/>
    </source>
</evidence>
<evidence type="ECO:0000256" key="1">
    <source>
        <dbReference type="SAM" id="MobiDB-lite"/>
    </source>
</evidence>
<feature type="domain" description="Transposase MuDR plant" evidence="2">
    <location>
        <begin position="219"/>
        <end position="280"/>
    </location>
</feature>
<organism evidence="4 5">
    <name type="scientific">Kingdonia uniflora</name>
    <dbReference type="NCBI Taxonomy" id="39325"/>
    <lineage>
        <taxon>Eukaryota</taxon>
        <taxon>Viridiplantae</taxon>
        <taxon>Streptophyta</taxon>
        <taxon>Embryophyta</taxon>
        <taxon>Tracheophyta</taxon>
        <taxon>Spermatophyta</taxon>
        <taxon>Magnoliopsida</taxon>
        <taxon>Ranunculales</taxon>
        <taxon>Circaeasteraceae</taxon>
        <taxon>Kingdonia</taxon>
    </lineage>
</organism>
<proteinExistence type="predicted"/>
<name>A0A7J7LGV1_9MAGN</name>
<feature type="region of interest" description="Disordered" evidence="1">
    <location>
        <begin position="64"/>
        <end position="103"/>
    </location>
</feature>
<dbReference type="PANTHER" id="PTHR31973">
    <property type="entry name" value="POLYPROTEIN, PUTATIVE-RELATED"/>
    <property type="match status" value="1"/>
</dbReference>
<keyword evidence="5" id="KW-1185">Reference proteome</keyword>
<gene>
    <name evidence="4" type="ORF">GIB67_037854</name>
</gene>
<dbReference type="Proteomes" id="UP000541444">
    <property type="component" value="Unassembled WGS sequence"/>
</dbReference>
<evidence type="ECO:0000313" key="4">
    <source>
        <dbReference type="EMBL" id="KAF6141886.1"/>
    </source>
</evidence>
<dbReference type="AlphaFoldDB" id="A0A7J7LGV1"/>
<evidence type="ECO:0008006" key="6">
    <source>
        <dbReference type="Google" id="ProtNLM"/>
    </source>
</evidence>
<sequence length="587" mass="67888">MNGVQLYTIVHFGGDIVRPKIGSIVTYVGGSTKLTSLRAYSSYEDFVTLLEETSEIRREDCRGLSTTKAGGPLRHNSFPDPKPEYRGYPETNNRGLDPRKFEPFVDDENDSFKTIRTDVPPSNKPSIPQSNVYLSNEPVLIIIHLSNEPVLTNVSPLNKPMLTNVHFLIEPEPIIGQTETSAEFWFEPQPEQVKDLLDFRFKFAAYTEDPYDFSKEFNIGDLYRDRIEYKNHIRAYAVVNKFNLEHVLSNEYKIVVRCKGHKCSWWIYATRLVGSTIFRIRDSFQHAYQLLTSYIAEVRLVDPDFVFDIQTTSCKDKRFTKYFWCFGPKKKTYKLLRLIVAIDRTFLKWRYRGTLLTAIAIDLLAFLITDSETTESWTYFLEMFGSNFYGYDTRFVVISNRNPEIINVVPKVFLFAIHMFCTFHISNNIKTTLESTRIAFRMAAEALTSIDLDKHMNVIRNTDLVGLQYILGIPKETWSSLYIPMSSCMISFVIGIHSFGILLPWEETEKSQARLMPWATDHCESRKFVTDSLTCKWQTMGIPCEHGVRALGLANVDPTTRVSEYYTNNAYKAVYEPIWIPIRGIEQ</sequence>
<dbReference type="Pfam" id="PF10551">
    <property type="entry name" value="MULE"/>
    <property type="match status" value="1"/>
</dbReference>
<reference evidence="4 5" key="1">
    <citation type="journal article" date="2020" name="IScience">
        <title>Genome Sequencing of the Endangered Kingdonia uniflora (Circaeasteraceae, Ranunculales) Reveals Potential Mechanisms of Evolutionary Specialization.</title>
        <authorList>
            <person name="Sun Y."/>
            <person name="Deng T."/>
            <person name="Zhang A."/>
            <person name="Moore M.J."/>
            <person name="Landis J.B."/>
            <person name="Lin N."/>
            <person name="Zhang H."/>
            <person name="Zhang X."/>
            <person name="Huang J."/>
            <person name="Zhang X."/>
            <person name="Sun H."/>
            <person name="Wang H."/>
        </authorList>
    </citation>
    <scope>NUCLEOTIDE SEQUENCE [LARGE SCALE GENOMIC DNA]</scope>
    <source>
        <strain evidence="4">TB1705</strain>
        <tissue evidence="4">Leaf</tissue>
    </source>
</reference>
<comment type="caution">
    <text evidence="4">The sequence shown here is derived from an EMBL/GenBank/DDBJ whole genome shotgun (WGS) entry which is preliminary data.</text>
</comment>
<dbReference type="Pfam" id="PF03108">
    <property type="entry name" value="DBD_Tnp_Mut"/>
    <property type="match status" value="1"/>
</dbReference>
<evidence type="ECO:0000259" key="3">
    <source>
        <dbReference type="Pfam" id="PF10551"/>
    </source>
</evidence>
<feature type="domain" description="MULE transposase" evidence="3">
    <location>
        <begin position="340"/>
        <end position="428"/>
    </location>
</feature>
<evidence type="ECO:0000259" key="2">
    <source>
        <dbReference type="Pfam" id="PF03108"/>
    </source>
</evidence>
<dbReference type="EMBL" id="JACGCM010002284">
    <property type="protein sequence ID" value="KAF6141886.1"/>
    <property type="molecule type" value="Genomic_DNA"/>
</dbReference>
<protein>
    <recommendedName>
        <fullName evidence="6">Transposase</fullName>
    </recommendedName>
</protein>
<accession>A0A7J7LGV1</accession>
<dbReference type="InterPro" id="IPR018289">
    <property type="entry name" value="MULE_transposase_dom"/>
</dbReference>
<dbReference type="PANTHER" id="PTHR31973:SF187">
    <property type="entry name" value="MUTATOR TRANSPOSASE MUDRA PROTEIN"/>
    <property type="match status" value="1"/>
</dbReference>
<dbReference type="InterPro" id="IPR004332">
    <property type="entry name" value="Transposase_MuDR"/>
</dbReference>